<sequence length="370" mass="42180">MKAKRVLVLTHHGGGGVRLFRQQWAVEHNAELLILFVREQRLILCEAETESEWPLTALDSPAFVQQLTSTPLDAVMIDHVWGFPLERLLSFLELFPVPYDIHIHDYLAACPQLFFITPKGHYCGQEKEVRICRHCSRTGIGRRLMEEMVGRAGSIEEWRRWQLELLQKARRIIVPSQSAKQVMQGYFPELDYVVQPHPVYRQPPPNGESKRSRELRIGIAGHMAVHKGSKQVLELIGKLDRRKLPVKLFLYGNADHLLAKKASPVFIQRGEFQRDQLPALLAADQIDLVLIPSICPETFSYTTREALNSGYPVLCFELGAQAEAVQETDGGWTVAPFHAEALYQKIAELLSQPDEVRLAARRLQKKRSAR</sequence>
<keyword evidence="2 4" id="KW-0808">Transferase</keyword>
<evidence type="ECO:0000313" key="5">
    <source>
        <dbReference type="Proteomes" id="UP001139179"/>
    </source>
</evidence>
<keyword evidence="5" id="KW-1185">Reference proteome</keyword>
<dbReference type="Gene3D" id="3.40.50.2000">
    <property type="entry name" value="Glycogen Phosphorylase B"/>
    <property type="match status" value="1"/>
</dbReference>
<dbReference type="InterPro" id="IPR001296">
    <property type="entry name" value="Glyco_trans_1"/>
</dbReference>
<dbReference type="GO" id="GO:0016757">
    <property type="term" value="F:glycosyltransferase activity"/>
    <property type="evidence" value="ECO:0007669"/>
    <property type="project" value="UniProtKB-KW"/>
</dbReference>
<accession>A0A9X2DUB7</accession>
<protein>
    <submittedName>
        <fullName evidence="4">Glycosyltransferase</fullName>
        <ecNumber evidence="4">2.4.-.-</ecNumber>
    </submittedName>
</protein>
<dbReference type="Pfam" id="PF00534">
    <property type="entry name" value="Glycos_transf_1"/>
    <property type="match status" value="1"/>
</dbReference>
<reference evidence="4" key="1">
    <citation type="submission" date="2022-05" db="EMBL/GenBank/DDBJ databases">
        <title>Comparative Genomics of Spacecraft Associated Microbes.</title>
        <authorList>
            <person name="Tran M.T."/>
            <person name="Wright A."/>
            <person name="Seuylemezian A."/>
            <person name="Eisen J."/>
            <person name="Coil D."/>
        </authorList>
    </citation>
    <scope>NUCLEOTIDE SEQUENCE</scope>
    <source>
        <strain evidence="4">214.1.1</strain>
    </source>
</reference>
<proteinExistence type="predicted"/>
<evidence type="ECO:0000256" key="1">
    <source>
        <dbReference type="ARBA" id="ARBA00022676"/>
    </source>
</evidence>
<dbReference type="SUPFAM" id="SSF53756">
    <property type="entry name" value="UDP-Glycosyltransferase/glycogen phosphorylase"/>
    <property type="match status" value="1"/>
</dbReference>
<evidence type="ECO:0000256" key="2">
    <source>
        <dbReference type="ARBA" id="ARBA00022679"/>
    </source>
</evidence>
<feature type="domain" description="Glycosyl transferase family 1" evidence="3">
    <location>
        <begin position="211"/>
        <end position="356"/>
    </location>
</feature>
<keyword evidence="1 4" id="KW-0328">Glycosyltransferase</keyword>
<dbReference type="AlphaFoldDB" id="A0A9X2DUB7"/>
<comment type="caution">
    <text evidence="4">The sequence shown here is derived from an EMBL/GenBank/DDBJ whole genome shotgun (WGS) entry which is preliminary data.</text>
</comment>
<name>A0A9X2DUB7_9BACI</name>
<dbReference type="PANTHER" id="PTHR12526:SF510">
    <property type="entry name" value="D-INOSITOL 3-PHOSPHATE GLYCOSYLTRANSFERASE"/>
    <property type="match status" value="1"/>
</dbReference>
<gene>
    <name evidence="4" type="ORF">M3202_16020</name>
</gene>
<dbReference type="EC" id="2.4.-.-" evidence="4"/>
<dbReference type="Proteomes" id="UP001139179">
    <property type="component" value="Unassembled WGS sequence"/>
</dbReference>
<dbReference type="RefSeq" id="WP_251224308.1">
    <property type="nucleotide sequence ID" value="NZ_JAMBOL010000017.1"/>
</dbReference>
<evidence type="ECO:0000259" key="3">
    <source>
        <dbReference type="Pfam" id="PF00534"/>
    </source>
</evidence>
<dbReference type="EMBL" id="JAMBOL010000017">
    <property type="protein sequence ID" value="MCM3715573.1"/>
    <property type="molecule type" value="Genomic_DNA"/>
</dbReference>
<dbReference type="PANTHER" id="PTHR12526">
    <property type="entry name" value="GLYCOSYLTRANSFERASE"/>
    <property type="match status" value="1"/>
</dbReference>
<evidence type="ECO:0000313" key="4">
    <source>
        <dbReference type="EMBL" id="MCM3715573.1"/>
    </source>
</evidence>
<organism evidence="4 5">
    <name type="scientific">Halalkalibacter oceani</name>
    <dbReference type="NCBI Taxonomy" id="1653776"/>
    <lineage>
        <taxon>Bacteria</taxon>
        <taxon>Bacillati</taxon>
        <taxon>Bacillota</taxon>
        <taxon>Bacilli</taxon>
        <taxon>Bacillales</taxon>
        <taxon>Bacillaceae</taxon>
        <taxon>Halalkalibacter</taxon>
    </lineage>
</organism>